<organism evidence="1 2">
    <name type="scientific">Araneus ventricosus</name>
    <name type="common">Orbweaver spider</name>
    <name type="synonym">Epeira ventricosa</name>
    <dbReference type="NCBI Taxonomy" id="182803"/>
    <lineage>
        <taxon>Eukaryota</taxon>
        <taxon>Metazoa</taxon>
        <taxon>Ecdysozoa</taxon>
        <taxon>Arthropoda</taxon>
        <taxon>Chelicerata</taxon>
        <taxon>Arachnida</taxon>
        <taxon>Araneae</taxon>
        <taxon>Araneomorphae</taxon>
        <taxon>Entelegynae</taxon>
        <taxon>Araneoidea</taxon>
        <taxon>Araneidae</taxon>
        <taxon>Araneus</taxon>
    </lineage>
</organism>
<comment type="caution">
    <text evidence="1">The sequence shown here is derived from an EMBL/GenBank/DDBJ whole genome shotgun (WGS) entry which is preliminary data.</text>
</comment>
<name>A0A4Y2WTP2_ARAVE</name>
<gene>
    <name evidence="1" type="ORF">AVEN_157303_1</name>
</gene>
<sequence>MIQYGPLGYVCVKQREREELFSREILLQTNTIASSFMFFTQPLLCQAGTDHSYHPRQEGRDDPSVQEGCGLGRLRNNSLFLLVHFTVVKLMGKPTKKIVFSGPYNGLWG</sequence>
<proteinExistence type="predicted"/>
<dbReference type="EMBL" id="BGPR01065336">
    <property type="protein sequence ID" value="GBO40158.1"/>
    <property type="molecule type" value="Genomic_DNA"/>
</dbReference>
<accession>A0A4Y2WTP2</accession>
<evidence type="ECO:0000313" key="1">
    <source>
        <dbReference type="EMBL" id="GBO40158.1"/>
    </source>
</evidence>
<dbReference type="Proteomes" id="UP000499080">
    <property type="component" value="Unassembled WGS sequence"/>
</dbReference>
<protein>
    <submittedName>
        <fullName evidence="1">Uncharacterized protein</fullName>
    </submittedName>
</protein>
<keyword evidence="2" id="KW-1185">Reference proteome</keyword>
<dbReference type="AlphaFoldDB" id="A0A4Y2WTP2"/>
<evidence type="ECO:0000313" key="2">
    <source>
        <dbReference type="Proteomes" id="UP000499080"/>
    </source>
</evidence>
<reference evidence="1 2" key="1">
    <citation type="journal article" date="2019" name="Sci. Rep.">
        <title>Orb-weaving spider Araneus ventricosus genome elucidates the spidroin gene catalogue.</title>
        <authorList>
            <person name="Kono N."/>
            <person name="Nakamura H."/>
            <person name="Ohtoshi R."/>
            <person name="Moran D.A.P."/>
            <person name="Shinohara A."/>
            <person name="Yoshida Y."/>
            <person name="Fujiwara M."/>
            <person name="Mori M."/>
            <person name="Tomita M."/>
            <person name="Arakawa K."/>
        </authorList>
    </citation>
    <scope>NUCLEOTIDE SEQUENCE [LARGE SCALE GENOMIC DNA]</scope>
</reference>